<evidence type="ECO:0000256" key="2">
    <source>
        <dbReference type="SAM" id="SignalP"/>
    </source>
</evidence>
<sequence length="378" mass="40558">MVAFTKLGFAASALLSSAIAHPGDCHEQKMHEAMRNHATAYKAKSSLDACASDSQHQALMARNVQRRAEQAEALRQKRGISVSSKKLRRDLATLEAFEAVNHNMTGKLNYDPNTPEFQIFGANTSSIALQKSLMAHTIDGVDLYLEVQYIDISNCQPVPGIYVDTWGANATGVYSGISVDGNYAAGGYDSTYLRGIQPTDNDGVASFETIFPGHYDGRATHTHILAHMNVTVFPNNTISSTNNITHIGQVFYPESLRSAVEAIEPYASNTQAITSNDDDMWSIVQADTYYDPFPEFIYLGDDVSDGLMAWIQIGVNTSANYIDDDYYSVAAQLWADGGHVNSESSFAGGGEMGGNGTMNGTGSAMPSGSAVPSGAPSS</sequence>
<reference evidence="3 4" key="1">
    <citation type="submission" date="2017-01" db="EMBL/GenBank/DDBJ databases">
        <title>The recent genome duplication of the halophilic yeast Hortaea werneckii: insights from long-read sequencing.</title>
        <authorList>
            <person name="Sinha S."/>
            <person name="Flibotte S."/>
            <person name="Neira M."/>
            <person name="Lenassi M."/>
            <person name="Gostincar C."/>
            <person name="Stajich J.E."/>
            <person name="Nislow C.E."/>
        </authorList>
    </citation>
    <scope>NUCLEOTIDE SEQUENCE [LARGE SCALE GENOMIC DNA]</scope>
    <source>
        <strain evidence="3 4">EXF-2000</strain>
    </source>
</reference>
<organism evidence="3 4">
    <name type="scientific">Hortaea werneckii EXF-2000</name>
    <dbReference type="NCBI Taxonomy" id="1157616"/>
    <lineage>
        <taxon>Eukaryota</taxon>
        <taxon>Fungi</taxon>
        <taxon>Dikarya</taxon>
        <taxon>Ascomycota</taxon>
        <taxon>Pezizomycotina</taxon>
        <taxon>Dothideomycetes</taxon>
        <taxon>Dothideomycetidae</taxon>
        <taxon>Mycosphaerellales</taxon>
        <taxon>Teratosphaeriaceae</taxon>
        <taxon>Hortaea</taxon>
    </lineage>
</organism>
<evidence type="ECO:0000256" key="1">
    <source>
        <dbReference type="SAM" id="MobiDB-lite"/>
    </source>
</evidence>
<dbReference type="Proteomes" id="UP000194280">
    <property type="component" value="Unassembled WGS sequence"/>
</dbReference>
<dbReference type="GO" id="GO:0016702">
    <property type="term" value="F:oxidoreductase activity, acting on single donors with incorporation of molecular oxygen, incorporation of two atoms of oxygen"/>
    <property type="evidence" value="ECO:0007669"/>
    <property type="project" value="InterPro"/>
</dbReference>
<keyword evidence="4" id="KW-1185">Reference proteome</keyword>
<proteinExistence type="predicted"/>
<dbReference type="InterPro" id="IPR015889">
    <property type="entry name" value="Intradiol_dOase_core"/>
</dbReference>
<dbReference type="EMBL" id="MUNK01000047">
    <property type="protein sequence ID" value="OTA35262.1"/>
    <property type="molecule type" value="Genomic_DNA"/>
</dbReference>
<dbReference type="VEuPathDB" id="FungiDB:BTJ68_04379"/>
<evidence type="ECO:0000313" key="4">
    <source>
        <dbReference type="Proteomes" id="UP000194280"/>
    </source>
</evidence>
<dbReference type="GO" id="GO:0005506">
    <property type="term" value="F:iron ion binding"/>
    <property type="evidence" value="ECO:0007669"/>
    <property type="project" value="InterPro"/>
</dbReference>
<feature type="signal peptide" evidence="2">
    <location>
        <begin position="1"/>
        <end position="20"/>
    </location>
</feature>
<feature type="chain" id="PRO_5011117190" description="Intradiol ring-cleavage dioxygenases domain-containing protein" evidence="2">
    <location>
        <begin position="21"/>
        <end position="378"/>
    </location>
</feature>
<gene>
    <name evidence="3" type="ORF">BTJ68_04379</name>
</gene>
<dbReference type="Gene3D" id="2.60.130.10">
    <property type="entry name" value="Aromatic compound dioxygenase"/>
    <property type="match status" value="1"/>
</dbReference>
<feature type="compositionally biased region" description="Gly residues" evidence="1">
    <location>
        <begin position="347"/>
        <end position="359"/>
    </location>
</feature>
<comment type="caution">
    <text evidence="3">The sequence shown here is derived from an EMBL/GenBank/DDBJ whole genome shotgun (WGS) entry which is preliminary data.</text>
</comment>
<accession>A0A1Z5TGV1</accession>
<dbReference type="SUPFAM" id="SSF49482">
    <property type="entry name" value="Aromatic compound dioxygenase"/>
    <property type="match status" value="1"/>
</dbReference>
<dbReference type="PANTHER" id="PTHR34315:SF2">
    <property type="entry name" value="ANCHORED DIOXYGENASE, PUTATIVE (AFU_ORTHOLOGUE AFUA_3G01800)-RELATED"/>
    <property type="match status" value="1"/>
</dbReference>
<dbReference type="CDD" id="cd03457">
    <property type="entry name" value="intradiol_dioxygenase_like"/>
    <property type="match status" value="1"/>
</dbReference>
<evidence type="ECO:0008006" key="5">
    <source>
        <dbReference type="Google" id="ProtNLM"/>
    </source>
</evidence>
<dbReference type="PANTHER" id="PTHR34315">
    <property type="match status" value="1"/>
</dbReference>
<feature type="region of interest" description="Disordered" evidence="1">
    <location>
        <begin position="345"/>
        <end position="378"/>
    </location>
</feature>
<protein>
    <recommendedName>
        <fullName evidence="5">Intradiol ring-cleavage dioxygenases domain-containing protein</fullName>
    </recommendedName>
</protein>
<dbReference type="OrthoDB" id="121380at2759"/>
<dbReference type="AlphaFoldDB" id="A0A1Z5TGV1"/>
<dbReference type="InParanoid" id="A0A1Z5TGV1"/>
<feature type="compositionally biased region" description="Low complexity" evidence="1">
    <location>
        <begin position="360"/>
        <end position="378"/>
    </location>
</feature>
<evidence type="ECO:0000313" key="3">
    <source>
        <dbReference type="EMBL" id="OTA35262.1"/>
    </source>
</evidence>
<keyword evidence="2" id="KW-0732">Signal</keyword>
<dbReference type="STRING" id="1157616.A0A1Z5TGV1"/>
<name>A0A1Z5TGV1_HORWE</name>